<evidence type="ECO:0000313" key="2">
    <source>
        <dbReference type="EMBL" id="TKD18412.1"/>
    </source>
</evidence>
<gene>
    <name evidence="2" type="ORF">FBT96_09950</name>
</gene>
<proteinExistence type="predicted"/>
<evidence type="ECO:0000256" key="1">
    <source>
        <dbReference type="SAM" id="SignalP"/>
    </source>
</evidence>
<feature type="signal peptide" evidence="1">
    <location>
        <begin position="1"/>
        <end position="22"/>
    </location>
</feature>
<keyword evidence="1" id="KW-0732">Signal</keyword>
<dbReference type="Proteomes" id="UP000310597">
    <property type="component" value="Unassembled WGS sequence"/>
</dbReference>
<dbReference type="EMBL" id="SWJZ01000038">
    <property type="protein sequence ID" value="TKD18412.1"/>
    <property type="molecule type" value="Genomic_DNA"/>
</dbReference>
<reference evidence="2 3" key="1">
    <citation type="submission" date="2019-04" db="EMBL/GenBank/DDBJ databases">
        <title>Draft Whole-Genome sequence of the purple photosynthetic bacterium Rhodobacter capsulatus SP108 with an indigenous class A beta-lactamase.</title>
        <authorList>
            <person name="Robertson S."/>
            <person name="Meyer T.E."/>
            <person name="Kyndt J.A."/>
        </authorList>
    </citation>
    <scope>NUCLEOTIDE SEQUENCE [LARGE SCALE GENOMIC DNA]</scope>
    <source>
        <strain evidence="2 3">SP108</strain>
    </source>
</reference>
<organism evidence="2 3">
    <name type="scientific">Rhodobacter capsulatus</name>
    <name type="common">Rhodopseudomonas capsulata</name>
    <dbReference type="NCBI Taxonomy" id="1061"/>
    <lineage>
        <taxon>Bacteria</taxon>
        <taxon>Pseudomonadati</taxon>
        <taxon>Pseudomonadota</taxon>
        <taxon>Alphaproteobacteria</taxon>
        <taxon>Rhodobacterales</taxon>
        <taxon>Rhodobacter group</taxon>
        <taxon>Rhodobacter</taxon>
    </lineage>
</organism>
<feature type="chain" id="PRO_5020217249" evidence="1">
    <location>
        <begin position="23"/>
        <end position="132"/>
    </location>
</feature>
<comment type="caution">
    <text evidence="2">The sequence shown here is derived from an EMBL/GenBank/DDBJ whole genome shotgun (WGS) entry which is preliminary data.</text>
</comment>
<sequence>MIAFGRVLVMMGAGLAPVQVNADPGLALSCLPQTAEVADLCGLLQEVIATSLPDRKVELVEAETPPDMTTAVRLHVERLKKNGIAAHLEWRHPGEDWKTGETRALSVMDRDLNARMISGFFQSLWDASPIAR</sequence>
<dbReference type="AlphaFoldDB" id="A0A4V5PP72"/>
<evidence type="ECO:0000313" key="3">
    <source>
        <dbReference type="Proteomes" id="UP000310597"/>
    </source>
</evidence>
<protein>
    <submittedName>
        <fullName evidence="2">Uncharacterized protein</fullName>
    </submittedName>
</protein>
<name>A0A4V5PP72_RHOCA</name>
<dbReference type="RefSeq" id="WP_169583373.1">
    <property type="nucleotide sequence ID" value="NZ_SWJZ01000038.1"/>
</dbReference>
<accession>A0A4V5PP72</accession>